<organism evidence="1 2">
    <name type="scientific">Xylophilus rhododendri</name>
    <dbReference type="NCBI Taxonomy" id="2697032"/>
    <lineage>
        <taxon>Bacteria</taxon>
        <taxon>Pseudomonadati</taxon>
        <taxon>Pseudomonadota</taxon>
        <taxon>Betaproteobacteria</taxon>
        <taxon>Burkholderiales</taxon>
        <taxon>Xylophilus</taxon>
    </lineage>
</organism>
<protein>
    <submittedName>
        <fullName evidence="1">Uncharacterized protein</fullName>
    </submittedName>
</protein>
<evidence type="ECO:0000313" key="2">
    <source>
        <dbReference type="Proteomes" id="UP000464787"/>
    </source>
</evidence>
<gene>
    <name evidence="1" type="ORF">GT347_04725</name>
</gene>
<dbReference type="EMBL" id="CP047650">
    <property type="protein sequence ID" value="QHI97345.1"/>
    <property type="molecule type" value="Genomic_DNA"/>
</dbReference>
<dbReference type="AlphaFoldDB" id="A0A857J3B6"/>
<dbReference type="KEGG" id="xyk:GT347_04725"/>
<accession>A0A857J3B6</accession>
<evidence type="ECO:0000313" key="1">
    <source>
        <dbReference type="EMBL" id="QHI97345.1"/>
    </source>
</evidence>
<dbReference type="RefSeq" id="WP_160550863.1">
    <property type="nucleotide sequence ID" value="NZ_CP047650.1"/>
</dbReference>
<dbReference type="Proteomes" id="UP000464787">
    <property type="component" value="Chromosome"/>
</dbReference>
<sequence>MNRLRATGSCWAGPQQAALRDLLDRIDSVATMDPRDAPAMQQSLQEAMQALGMPIEVQHDPDALARINMRVSPPPMQTLLGCLFTIARDEDGARANQQKRDLASAMHEAAHRYAEGTWPSTAFPVPSSALTEQDSPRLQTYCEAFCERFCHDRTIGRMPSEWHLKPFLLLFRPPAGPYQLGWVMSDALRAAVQAHPKGPNWSSENEQRLLHALEDIARMWSE</sequence>
<proteinExistence type="predicted"/>
<reference evidence="1 2" key="1">
    <citation type="submission" date="2020-01" db="EMBL/GenBank/DDBJ databases">
        <title>Genome sequencing of strain KACC 21265.</title>
        <authorList>
            <person name="Heo J."/>
            <person name="Kim S.-J."/>
            <person name="Kim J.-S."/>
            <person name="Hong S.-B."/>
            <person name="Kwon S.-W."/>
        </authorList>
    </citation>
    <scope>NUCLEOTIDE SEQUENCE [LARGE SCALE GENOMIC DNA]</scope>
    <source>
        <strain evidence="1 2">KACC 21265</strain>
    </source>
</reference>
<name>A0A857J3B6_9BURK</name>
<keyword evidence="2" id="KW-1185">Reference proteome</keyword>